<dbReference type="Proteomes" id="UP000018426">
    <property type="component" value="Unassembled WGS sequence"/>
</dbReference>
<reference evidence="1 2" key="1">
    <citation type="submission" date="2013-02" db="EMBL/GenBank/DDBJ databases">
        <title>The Genome Sequence of Acinetobacter parvus NIPH 1103.</title>
        <authorList>
            <consortium name="The Broad Institute Genome Sequencing Platform"/>
            <consortium name="The Broad Institute Genome Sequencing Center for Infectious Disease"/>
            <person name="Cerqueira G."/>
            <person name="Feldgarden M."/>
            <person name="Courvalin P."/>
            <person name="Perichon B."/>
            <person name="Grillot-Courvalin C."/>
            <person name="Clermont D."/>
            <person name="Rocha E."/>
            <person name="Yoon E.-J."/>
            <person name="Nemec A."/>
            <person name="Walker B."/>
            <person name="Young S.K."/>
            <person name="Zeng Q."/>
            <person name="Gargeya S."/>
            <person name="Fitzgerald M."/>
            <person name="Haas B."/>
            <person name="Abouelleil A."/>
            <person name="Alvarado L."/>
            <person name="Arachchi H.M."/>
            <person name="Berlin A.M."/>
            <person name="Chapman S.B."/>
            <person name="Dewar J."/>
            <person name="Goldberg J."/>
            <person name="Griggs A."/>
            <person name="Gujja S."/>
            <person name="Hansen M."/>
            <person name="Howarth C."/>
            <person name="Imamovic A."/>
            <person name="Larimer J."/>
            <person name="McCowan C."/>
            <person name="Murphy C."/>
            <person name="Neiman D."/>
            <person name="Pearson M."/>
            <person name="Priest M."/>
            <person name="Roberts A."/>
            <person name="Saif S."/>
            <person name="Shea T."/>
            <person name="Sisk P."/>
            <person name="Sykes S."/>
            <person name="Wortman J."/>
            <person name="Nusbaum C."/>
            <person name="Birren B."/>
        </authorList>
    </citation>
    <scope>NUCLEOTIDE SEQUENCE [LARGE SCALE GENOMIC DNA]</scope>
    <source>
        <strain evidence="1 2">NIPH 1103</strain>
    </source>
</reference>
<dbReference type="PANTHER" id="PTHR47328">
    <property type="match status" value="1"/>
</dbReference>
<dbReference type="EMBL" id="APOL01000037">
    <property type="protein sequence ID" value="ENU32901.1"/>
    <property type="molecule type" value="Genomic_DNA"/>
</dbReference>
<dbReference type="Pfam" id="PF01042">
    <property type="entry name" value="Ribonuc_L-PSP"/>
    <property type="match status" value="1"/>
</dbReference>
<dbReference type="CDD" id="cd06150">
    <property type="entry name" value="YjgF_YER057c_UK114_like_2"/>
    <property type="match status" value="1"/>
</dbReference>
<protein>
    <submittedName>
        <fullName evidence="1">Uncharacterized protein</fullName>
    </submittedName>
</protein>
<accession>N8Q2B5</accession>
<dbReference type="PATRIC" id="fig|1217671.3.peg.2049"/>
<evidence type="ECO:0000313" key="1">
    <source>
        <dbReference type="EMBL" id="ENU32901.1"/>
    </source>
</evidence>
<dbReference type="STRING" id="134533.GCA_001485085_02622"/>
<dbReference type="SUPFAM" id="SSF55298">
    <property type="entry name" value="YjgF-like"/>
    <property type="match status" value="1"/>
</dbReference>
<gene>
    <name evidence="1" type="ORF">F989_02078</name>
</gene>
<dbReference type="PANTHER" id="PTHR47328:SF1">
    <property type="entry name" value="RUTC FAMILY PROTEIN YOAB"/>
    <property type="match status" value="1"/>
</dbReference>
<dbReference type="InterPro" id="IPR035959">
    <property type="entry name" value="RutC-like_sf"/>
</dbReference>
<dbReference type="RefSeq" id="WP_004674221.1">
    <property type="nucleotide sequence ID" value="NZ_KB849217.1"/>
</dbReference>
<dbReference type="AlphaFoldDB" id="N8Q2B5"/>
<comment type="caution">
    <text evidence="1">The sequence shown here is derived from an EMBL/GenBank/DDBJ whole genome shotgun (WGS) entry which is preliminary data.</text>
</comment>
<dbReference type="HOGENOM" id="CLU_100715_6_1_6"/>
<evidence type="ECO:0000313" key="2">
    <source>
        <dbReference type="Proteomes" id="UP000018426"/>
    </source>
</evidence>
<name>N8Q2B5_9GAMM</name>
<dbReference type="InterPro" id="IPR035709">
    <property type="entry name" value="YoaB-like"/>
</dbReference>
<sequence length="118" mass="13013">MSVQRLHVTSRYCEVAISGNQVHLAGQLADDTSLDIGAQTQQTLDNIDRLLSEAGTDKTHILSVFIFLKDIEKDYAAMNAVWDAWIAEGHPPARTCVESKLYAPDVLVEMTVTAVRPD</sequence>
<organism evidence="1 2">
    <name type="scientific">Acinetobacter parvus NIPH 1103</name>
    <dbReference type="NCBI Taxonomy" id="1217671"/>
    <lineage>
        <taxon>Bacteria</taxon>
        <taxon>Pseudomonadati</taxon>
        <taxon>Pseudomonadota</taxon>
        <taxon>Gammaproteobacteria</taxon>
        <taxon>Moraxellales</taxon>
        <taxon>Moraxellaceae</taxon>
        <taxon>Acinetobacter</taxon>
    </lineage>
</organism>
<proteinExistence type="predicted"/>
<dbReference type="InterPro" id="IPR006175">
    <property type="entry name" value="YjgF/YER057c/UK114"/>
</dbReference>
<dbReference type="Gene3D" id="3.30.1330.40">
    <property type="entry name" value="RutC-like"/>
    <property type="match status" value="1"/>
</dbReference>